<dbReference type="InterPro" id="IPR054567">
    <property type="entry name" value="NNH7"/>
</dbReference>
<organism evidence="2 3">
    <name type="scientific">Actinoplanes couchii</name>
    <dbReference type="NCBI Taxonomy" id="403638"/>
    <lineage>
        <taxon>Bacteria</taxon>
        <taxon>Bacillati</taxon>
        <taxon>Actinomycetota</taxon>
        <taxon>Actinomycetes</taxon>
        <taxon>Micromonosporales</taxon>
        <taxon>Micromonosporaceae</taxon>
        <taxon>Actinoplanes</taxon>
    </lineage>
</organism>
<dbReference type="InterPro" id="IPR027417">
    <property type="entry name" value="P-loop_NTPase"/>
</dbReference>
<proteinExistence type="predicted"/>
<reference evidence="2 3" key="1">
    <citation type="submission" date="2021-01" db="EMBL/GenBank/DDBJ databases">
        <title>Whole genome shotgun sequence of Actinoplanes couchii NBRC 106145.</title>
        <authorList>
            <person name="Komaki H."/>
            <person name="Tamura T."/>
        </authorList>
    </citation>
    <scope>NUCLEOTIDE SEQUENCE [LARGE SCALE GENOMIC DNA]</scope>
    <source>
        <strain evidence="2 3">NBRC 106145</strain>
    </source>
</reference>
<accession>A0ABQ3XRG7</accession>
<name>A0ABQ3XRG7_9ACTN</name>
<dbReference type="SUPFAM" id="SSF52540">
    <property type="entry name" value="P-loop containing nucleoside triphosphate hydrolases"/>
    <property type="match status" value="1"/>
</dbReference>
<protein>
    <recommendedName>
        <fullName evidence="1">NACHT N-terminal Helical domain-containing protein</fullName>
    </recommendedName>
</protein>
<dbReference type="Pfam" id="PF22738">
    <property type="entry name" value="NNH7"/>
    <property type="match status" value="1"/>
</dbReference>
<sequence>MLSHSVVAVAKASPLTYEGALTLLGAHSPFAIEVLNRVAGGGILLGAIVVPDALGLVDGKQEAGRLVQQLTTAATARLHGIHGYGRHELLAAAHTTVVLSALFDALHETIGPSFKQLKVTDREKLQLVSGPGKVVTQTDWIGQLAGADLPLPGPASGFEENLRAVLAPRIAELAGSAIAFFEGLRVWKSFRLDSSTLVARSTEAWRRRYRDAYLRLASDVPEFFVWASLGEHTATREELRTANARLLEVLDRTSAALGQLHDILAAGHVPARPGRVSIRGKLARAATAVLDQPLLRSSALPAGLSFPTVAEGFVTPRFRCAVVSPTTGAGLSREDWWTSRPVQEGLDRFLAAYLSHPGAALRPLIMLGHPGAGKSLLTEILAARLPSEKFTVVPVQLRRVNADDRLVPQVESALREILKEQVSWGQMADENEDLTRVVILDGLDELIQATGTAQSAYLTDAARFQQEEMALGRPVSVVVTSRTVVVDRARVPDGAMVIKLEDFDDDRVNSWLTAWNRANVATPGFRALMPAEVLRHGDLARQPLLLTLLAIYHADPTAARLDDDTVSPAALYRMLLDNFIHRQVSDKPDRPPSPEQLPRLLGELRQRLSIAAFGMFNRQRQHVTEADLERDLEVFLGRDDNHAHGFESPASRAHRTVAGFFFVHVSRVDEYSEDPRRTYEFLHATFGEFLIAERALLLLDGYSRRLAEHRTDPAYHEAPDDSLLRALLSYQPLTLRKPIIEFASALASQMESTRREEQLEALRRLLATARTRAFGRYQRYEPTPPDVVTACATWTANLVVLACLIDAGSGDPSRLPPPGASPNHWWDATVRLWQAGLAEEGRKSLDSVIYSQSQGRGTSPDS</sequence>
<evidence type="ECO:0000313" key="2">
    <source>
        <dbReference type="EMBL" id="GID61107.1"/>
    </source>
</evidence>
<feature type="domain" description="NACHT N-terminal Helical" evidence="1">
    <location>
        <begin position="13"/>
        <end position="231"/>
    </location>
</feature>
<keyword evidence="3" id="KW-1185">Reference proteome</keyword>
<comment type="caution">
    <text evidence="2">The sequence shown here is derived from an EMBL/GenBank/DDBJ whole genome shotgun (WGS) entry which is preliminary data.</text>
</comment>
<dbReference type="EMBL" id="BOMG01000119">
    <property type="protein sequence ID" value="GID61107.1"/>
    <property type="molecule type" value="Genomic_DNA"/>
</dbReference>
<gene>
    <name evidence="2" type="ORF">Aco03nite_095110</name>
</gene>
<dbReference type="Gene3D" id="3.40.50.300">
    <property type="entry name" value="P-loop containing nucleotide triphosphate hydrolases"/>
    <property type="match status" value="1"/>
</dbReference>
<evidence type="ECO:0000259" key="1">
    <source>
        <dbReference type="Pfam" id="PF22738"/>
    </source>
</evidence>
<dbReference type="Proteomes" id="UP000612282">
    <property type="component" value="Unassembled WGS sequence"/>
</dbReference>
<evidence type="ECO:0000313" key="3">
    <source>
        <dbReference type="Proteomes" id="UP000612282"/>
    </source>
</evidence>